<evidence type="ECO:0000313" key="2">
    <source>
        <dbReference type="EMBL" id="GFG95338.1"/>
    </source>
</evidence>
<reference evidence="2 3" key="1">
    <citation type="journal article" date="2019" name="Emerg. Microbes Infect.">
        <title>Comprehensive subspecies identification of 175 nontuberculous mycobacteria species based on 7547 genomic profiles.</title>
        <authorList>
            <person name="Matsumoto Y."/>
            <person name="Kinjo T."/>
            <person name="Motooka D."/>
            <person name="Nabeya D."/>
            <person name="Jung N."/>
            <person name="Uechi K."/>
            <person name="Horii T."/>
            <person name="Iida T."/>
            <person name="Fujita J."/>
            <person name="Nakamura S."/>
        </authorList>
    </citation>
    <scope>NUCLEOTIDE SEQUENCE [LARGE SCALE GENOMIC DNA]</scope>
    <source>
        <strain evidence="2 3">JCM 30726</strain>
    </source>
</reference>
<sequence>MCWQQNPRKIVGVSHMRGWIMAAVIGAAAVVFAPAAGADPGSPSYNQGKQAIDEQIQHYHVQLNADTDWNQYCQRVLQSDLKSGKIAQVDSAPDFIAGCTDEGRALVASH</sequence>
<protein>
    <recommendedName>
        <fullName evidence="4">Secreted protein</fullName>
    </recommendedName>
</protein>
<proteinExistence type="predicted"/>
<feature type="signal peptide" evidence="1">
    <location>
        <begin position="1"/>
        <end position="38"/>
    </location>
</feature>
<evidence type="ECO:0000313" key="3">
    <source>
        <dbReference type="Proteomes" id="UP000465301"/>
    </source>
</evidence>
<dbReference type="Proteomes" id="UP000465301">
    <property type="component" value="Unassembled WGS sequence"/>
</dbReference>
<comment type="caution">
    <text evidence="2">The sequence shown here is derived from an EMBL/GenBank/DDBJ whole genome shotgun (WGS) entry which is preliminary data.</text>
</comment>
<evidence type="ECO:0000256" key="1">
    <source>
        <dbReference type="SAM" id="SignalP"/>
    </source>
</evidence>
<name>A0A7I9Z366_9MYCO</name>
<evidence type="ECO:0008006" key="4">
    <source>
        <dbReference type="Google" id="ProtNLM"/>
    </source>
</evidence>
<keyword evidence="1" id="KW-0732">Signal</keyword>
<dbReference type="AlphaFoldDB" id="A0A7I9Z366"/>
<keyword evidence="3" id="KW-1185">Reference proteome</keyword>
<dbReference type="EMBL" id="BLLA01000001">
    <property type="protein sequence ID" value="GFG95338.1"/>
    <property type="molecule type" value="Genomic_DNA"/>
</dbReference>
<organism evidence="2 3">
    <name type="scientific">Mycobacterium timonense</name>
    <dbReference type="NCBI Taxonomy" id="701043"/>
    <lineage>
        <taxon>Bacteria</taxon>
        <taxon>Bacillati</taxon>
        <taxon>Actinomycetota</taxon>
        <taxon>Actinomycetes</taxon>
        <taxon>Mycobacteriales</taxon>
        <taxon>Mycobacteriaceae</taxon>
        <taxon>Mycobacterium</taxon>
        <taxon>Mycobacterium avium complex (MAC)</taxon>
    </lineage>
</organism>
<feature type="chain" id="PRO_5029651329" description="Secreted protein" evidence="1">
    <location>
        <begin position="39"/>
        <end position="110"/>
    </location>
</feature>
<gene>
    <name evidence="2" type="ORF">MTIM_12170</name>
</gene>
<accession>A0A7I9Z366</accession>